<gene>
    <name evidence="1" type="ORF">CJOHNSTONI_LOCUS7595</name>
</gene>
<dbReference type="InterPro" id="IPR029063">
    <property type="entry name" value="SAM-dependent_MTases_sf"/>
</dbReference>
<dbReference type="EMBL" id="CAKAEH010001591">
    <property type="protein sequence ID" value="CAG9537832.1"/>
    <property type="molecule type" value="Genomic_DNA"/>
</dbReference>
<dbReference type="InterPro" id="IPR019410">
    <property type="entry name" value="Methyltransf_16"/>
</dbReference>
<proteinExistence type="predicted"/>
<dbReference type="Pfam" id="PF10294">
    <property type="entry name" value="Methyltransf_16"/>
    <property type="match status" value="1"/>
</dbReference>
<evidence type="ECO:0000313" key="1">
    <source>
        <dbReference type="EMBL" id="CAG9537832.1"/>
    </source>
</evidence>
<reference evidence="1" key="1">
    <citation type="submission" date="2021-09" db="EMBL/GenBank/DDBJ databases">
        <authorList>
            <consortium name="Pathogen Informatics"/>
        </authorList>
    </citation>
    <scope>NUCLEOTIDE SEQUENCE</scope>
</reference>
<sequence length="218" mass="24802">MAEISECNDTNDEDASYFVRKLKFGDNEFKINQRCIGHVNCVVWDSAIVACHYFVRLQSFWKRKKVLELGAGTGVCSILLAALGADVVATDLSEGIKLLEQNIRKNWEVIRRNEGSVKAEILDWNNPCDKSLSFDVLIMIDVIYYIKALEGLVRIILRLEAATIICCYEVRDIGEPKVAQEGFFEMISPFFNICPVADKELDDVYKSPDIKVLRLVRK</sequence>
<dbReference type="Proteomes" id="UP000746747">
    <property type="component" value="Unassembled WGS sequence"/>
</dbReference>
<comment type="caution">
    <text evidence="1">The sequence shown here is derived from an EMBL/GenBank/DDBJ whole genome shotgun (WGS) entry which is preliminary data.</text>
</comment>
<organism evidence="1 2">
    <name type="scientific">Cercopithifilaria johnstoni</name>
    <dbReference type="NCBI Taxonomy" id="2874296"/>
    <lineage>
        <taxon>Eukaryota</taxon>
        <taxon>Metazoa</taxon>
        <taxon>Ecdysozoa</taxon>
        <taxon>Nematoda</taxon>
        <taxon>Chromadorea</taxon>
        <taxon>Rhabditida</taxon>
        <taxon>Spirurina</taxon>
        <taxon>Spiruromorpha</taxon>
        <taxon>Filarioidea</taxon>
        <taxon>Onchocercidae</taxon>
        <taxon>Cercopithifilaria</taxon>
    </lineage>
</organism>
<dbReference type="OrthoDB" id="413520at2759"/>
<accession>A0A8J2Q2I5</accession>
<dbReference type="CDD" id="cd02440">
    <property type="entry name" value="AdoMet_MTases"/>
    <property type="match status" value="1"/>
</dbReference>
<dbReference type="SUPFAM" id="SSF53335">
    <property type="entry name" value="S-adenosyl-L-methionine-dependent methyltransferases"/>
    <property type="match status" value="1"/>
</dbReference>
<protein>
    <submittedName>
        <fullName evidence="1">Uncharacterized protein</fullName>
    </submittedName>
</protein>
<keyword evidence="2" id="KW-1185">Reference proteome</keyword>
<evidence type="ECO:0000313" key="2">
    <source>
        <dbReference type="Proteomes" id="UP000746747"/>
    </source>
</evidence>
<dbReference type="PANTHER" id="PTHR14614">
    <property type="entry name" value="HEPATOCELLULAR CARCINOMA-ASSOCIATED ANTIGEN"/>
    <property type="match status" value="1"/>
</dbReference>
<dbReference type="Gene3D" id="3.40.50.150">
    <property type="entry name" value="Vaccinia Virus protein VP39"/>
    <property type="match status" value="1"/>
</dbReference>
<dbReference type="AlphaFoldDB" id="A0A8J2Q2I5"/>
<name>A0A8J2Q2I5_9BILA</name>
<dbReference type="PANTHER" id="PTHR14614:SF132">
    <property type="entry name" value="PROTEIN-LYSINE METHYLTRANSFERASE C42C1.13"/>
    <property type="match status" value="1"/>
</dbReference>